<comment type="caution">
    <text evidence="2">The sequence shown here is derived from an EMBL/GenBank/DDBJ whole genome shotgun (WGS) entry which is preliminary data.</text>
</comment>
<feature type="transmembrane region" description="Helical" evidence="1">
    <location>
        <begin position="6"/>
        <end position="23"/>
    </location>
</feature>
<dbReference type="EMBL" id="JASBQV010000002">
    <property type="protein sequence ID" value="MDI3233759.1"/>
    <property type="molecule type" value="Genomic_DNA"/>
</dbReference>
<accession>A0ABT6R0H6</accession>
<protein>
    <submittedName>
        <fullName evidence="2">DUF3397 domain-containing protein</fullName>
    </submittedName>
</protein>
<evidence type="ECO:0000313" key="3">
    <source>
        <dbReference type="Proteomes" id="UP001243286"/>
    </source>
</evidence>
<keyword evidence="1" id="KW-0472">Membrane</keyword>
<sequence length="118" mass="13668">MTWFIIFPILSLVSLYIIFLILFRQHGKAVRLALDLGTFIVLYGIHVALIALTGQNYLGWLLIAVLLIFALNALWQRIKKVDVDYLQMIRHSWRITILIALPVQLLLFGIGIRQLFIH</sequence>
<dbReference type="RefSeq" id="WP_014970774.1">
    <property type="nucleotide sequence ID" value="NZ_JASBQV010000002.1"/>
</dbReference>
<evidence type="ECO:0000256" key="1">
    <source>
        <dbReference type="SAM" id="Phobius"/>
    </source>
</evidence>
<keyword evidence="3" id="KW-1185">Reference proteome</keyword>
<proteinExistence type="predicted"/>
<feature type="transmembrane region" description="Helical" evidence="1">
    <location>
        <begin position="95"/>
        <end position="116"/>
    </location>
</feature>
<name>A0ABT6R0H6_9BACL</name>
<gene>
    <name evidence="2" type="ORF">QK289_01975</name>
</gene>
<evidence type="ECO:0000313" key="2">
    <source>
        <dbReference type="EMBL" id="MDI3233759.1"/>
    </source>
</evidence>
<dbReference type="InterPro" id="IPR024515">
    <property type="entry name" value="DUF3397"/>
</dbReference>
<dbReference type="Proteomes" id="UP001243286">
    <property type="component" value="Unassembled WGS sequence"/>
</dbReference>
<reference evidence="2 3" key="1">
    <citation type="submission" date="2023-04" db="EMBL/GenBank/DDBJ databases">
        <title>Antarctic isolates genomes.</title>
        <authorList>
            <person name="Dimov S.G."/>
        </authorList>
    </citation>
    <scope>NUCLEOTIDE SEQUENCE [LARGE SCALE GENOMIC DNA]</scope>
    <source>
        <strain evidence="2 3">AL19</strain>
    </source>
</reference>
<dbReference type="Pfam" id="PF11877">
    <property type="entry name" value="DUF3397"/>
    <property type="match status" value="1"/>
</dbReference>
<feature type="transmembrane region" description="Helical" evidence="1">
    <location>
        <begin position="57"/>
        <end position="75"/>
    </location>
</feature>
<keyword evidence="1" id="KW-1133">Transmembrane helix</keyword>
<organism evidence="2 3">
    <name type="scientific">Exiguobacterium antarcticum</name>
    <dbReference type="NCBI Taxonomy" id="132920"/>
    <lineage>
        <taxon>Bacteria</taxon>
        <taxon>Bacillati</taxon>
        <taxon>Bacillota</taxon>
        <taxon>Bacilli</taxon>
        <taxon>Bacillales</taxon>
        <taxon>Bacillales Family XII. Incertae Sedis</taxon>
        <taxon>Exiguobacterium</taxon>
    </lineage>
</organism>
<keyword evidence="1" id="KW-0812">Transmembrane</keyword>
<feature type="transmembrane region" description="Helical" evidence="1">
    <location>
        <begin position="32"/>
        <end position="51"/>
    </location>
</feature>